<evidence type="ECO:0000313" key="15">
    <source>
        <dbReference type="Proteomes" id="UP000004410"/>
    </source>
</evidence>
<evidence type="ECO:0000256" key="1">
    <source>
        <dbReference type="ARBA" id="ARBA00003408"/>
    </source>
</evidence>
<dbReference type="InterPro" id="IPR050222">
    <property type="entry name" value="MATE_MdtK"/>
</dbReference>
<evidence type="ECO:0000256" key="10">
    <source>
        <dbReference type="ARBA" id="ARBA00023065"/>
    </source>
</evidence>
<feature type="transmembrane region" description="Helical" evidence="13">
    <location>
        <begin position="167"/>
        <end position="191"/>
    </location>
</feature>
<reference evidence="14 15" key="2">
    <citation type="submission" date="2007-06" db="EMBL/GenBank/DDBJ databases">
        <title>Draft genome sequence of Ruminococcus gnavus (ATCC 29149).</title>
        <authorList>
            <person name="Sudarsanam P."/>
            <person name="Ley R."/>
            <person name="Guruge J."/>
            <person name="Turnbaugh P.J."/>
            <person name="Mahowald M."/>
            <person name="Liep D."/>
            <person name="Gordon J."/>
        </authorList>
    </citation>
    <scope>NUCLEOTIDE SEQUENCE [LARGE SCALE GENOMIC DNA]</scope>
    <source>
        <strain evidence="14 15">ATCC 29149</strain>
    </source>
</reference>
<accession>A7B721</accession>
<dbReference type="GO" id="GO:0015297">
    <property type="term" value="F:antiporter activity"/>
    <property type="evidence" value="ECO:0007669"/>
    <property type="project" value="UniProtKB-KW"/>
</dbReference>
<evidence type="ECO:0000256" key="8">
    <source>
        <dbReference type="ARBA" id="ARBA00022692"/>
    </source>
</evidence>
<evidence type="ECO:0000256" key="6">
    <source>
        <dbReference type="ARBA" id="ARBA00022449"/>
    </source>
</evidence>
<feature type="transmembrane region" description="Helical" evidence="13">
    <location>
        <begin position="15"/>
        <end position="36"/>
    </location>
</feature>
<name>A7B721_MEDG7</name>
<keyword evidence="9 13" id="KW-1133">Transmembrane helix</keyword>
<dbReference type="GO" id="GO:0006811">
    <property type="term" value="P:monoatomic ion transport"/>
    <property type="evidence" value="ECO:0007669"/>
    <property type="project" value="UniProtKB-KW"/>
</dbReference>
<dbReference type="eggNOG" id="COG0534">
    <property type="taxonomic scope" value="Bacteria"/>
</dbReference>
<evidence type="ECO:0000256" key="5">
    <source>
        <dbReference type="ARBA" id="ARBA00022448"/>
    </source>
</evidence>
<gene>
    <name evidence="14" type="ORF">RUMGNA_03386</name>
</gene>
<dbReference type="PaxDb" id="411470-RUMGNA_03386"/>
<evidence type="ECO:0000256" key="13">
    <source>
        <dbReference type="SAM" id="Phobius"/>
    </source>
</evidence>
<dbReference type="GO" id="GO:0005886">
    <property type="term" value="C:plasma membrane"/>
    <property type="evidence" value="ECO:0007669"/>
    <property type="project" value="UniProtKB-SubCell"/>
</dbReference>
<feature type="transmembrane region" description="Helical" evidence="13">
    <location>
        <begin position="197"/>
        <end position="219"/>
    </location>
</feature>
<keyword evidence="6" id="KW-0050">Antiport</keyword>
<evidence type="ECO:0000256" key="7">
    <source>
        <dbReference type="ARBA" id="ARBA00022475"/>
    </source>
</evidence>
<reference evidence="14 15" key="1">
    <citation type="submission" date="2007-04" db="EMBL/GenBank/DDBJ databases">
        <authorList>
            <person name="Fulton L."/>
            <person name="Clifton S."/>
            <person name="Fulton B."/>
            <person name="Xu J."/>
            <person name="Minx P."/>
            <person name="Pepin K.H."/>
            <person name="Johnson M."/>
            <person name="Thiruvilangam P."/>
            <person name="Bhonagiri V."/>
            <person name="Nash W.E."/>
            <person name="Mardis E.R."/>
            <person name="Wilson R.K."/>
        </authorList>
    </citation>
    <scope>NUCLEOTIDE SEQUENCE [LARGE SCALE GENOMIC DNA]</scope>
    <source>
        <strain evidence="14 15">ATCC 29149</strain>
    </source>
</reference>
<feature type="transmembrane region" description="Helical" evidence="13">
    <location>
        <begin position="366"/>
        <end position="387"/>
    </location>
</feature>
<comment type="subcellular location">
    <subcellularLocation>
        <location evidence="2">Cell membrane</location>
        <topology evidence="2">Multi-pass membrane protein</topology>
    </subcellularLocation>
</comment>
<sequence length="460" mass="49788">MEGIMETNKMETRDIFPLLMSMSLPMVLSMLVQSLYNIIDSIYVSYLGTGALTAVSLAFPLQNIVLSVAVGIGVGIASVLSISLGKKDQKRANEAATMGMALTLIHCVLFVILGLVITEPFIGLFTKEPEVMKQACDYTYIVLCFSFGSLLQIAMEKIYQGIGAMKTTMILLGAGAMINIILDPILIFGLLGFPEMGVKGAAVATVIGQISAFLLYIVVYLRKNPGVTIHPKYLHLDWRLIRQIYSVGIPSSLMMTMPSVLVGGLNGILAAFSDTYVAVLGIYFKLQTFIYMPANGIVQGMRPIIGYNYGAGSKKRVRDTIRYSLISAAVLMLVGTVVSLAIPDIILSMFQADAELMRAGMEALRLISLGFLVSSAGVIFSGVFEALGRGGDSLIISLLRQLVIILPLGYLLSRTMGAAGIWISFPVAELVSAVIACLLLKRMEGGIYFPFDKKEIINRK</sequence>
<proteinExistence type="inferred from homology"/>
<keyword evidence="5" id="KW-0813">Transport</keyword>
<dbReference type="PIRSF" id="PIRSF006603">
    <property type="entry name" value="DinF"/>
    <property type="match status" value="1"/>
</dbReference>
<keyword evidence="7" id="KW-1003">Cell membrane</keyword>
<dbReference type="Pfam" id="PF01554">
    <property type="entry name" value="MatE"/>
    <property type="match status" value="2"/>
</dbReference>
<evidence type="ECO:0000256" key="12">
    <source>
        <dbReference type="ARBA" id="ARBA00031636"/>
    </source>
</evidence>
<evidence type="ECO:0000256" key="9">
    <source>
        <dbReference type="ARBA" id="ARBA00022989"/>
    </source>
</evidence>
<keyword evidence="8 13" id="KW-0812">Transmembrane</keyword>
<feature type="transmembrane region" description="Helical" evidence="13">
    <location>
        <begin position="65"/>
        <end position="84"/>
    </location>
</feature>
<evidence type="ECO:0000256" key="2">
    <source>
        <dbReference type="ARBA" id="ARBA00004651"/>
    </source>
</evidence>
<feature type="transmembrane region" description="Helical" evidence="13">
    <location>
        <begin position="394"/>
        <end position="413"/>
    </location>
</feature>
<dbReference type="PANTHER" id="PTHR43298">
    <property type="entry name" value="MULTIDRUG RESISTANCE PROTEIN NORM-RELATED"/>
    <property type="match status" value="1"/>
</dbReference>
<feature type="transmembrane region" description="Helical" evidence="13">
    <location>
        <begin position="96"/>
        <end position="118"/>
    </location>
</feature>
<evidence type="ECO:0000256" key="11">
    <source>
        <dbReference type="ARBA" id="ARBA00023136"/>
    </source>
</evidence>
<dbReference type="PANTHER" id="PTHR43298:SF2">
    <property type="entry name" value="FMN_FAD EXPORTER YEEO-RELATED"/>
    <property type="match status" value="1"/>
</dbReference>
<evidence type="ECO:0000256" key="3">
    <source>
        <dbReference type="ARBA" id="ARBA00010199"/>
    </source>
</evidence>
<comment type="similarity">
    <text evidence="3">Belongs to the multi antimicrobial extrusion (MATE) (TC 2.A.66.1) family.</text>
</comment>
<protein>
    <recommendedName>
        <fullName evidence="4">Probable multidrug resistance protein NorM</fullName>
    </recommendedName>
    <alternativeName>
        <fullName evidence="12">Multidrug-efflux transporter</fullName>
    </alternativeName>
</protein>
<dbReference type="Proteomes" id="UP000004410">
    <property type="component" value="Unassembled WGS sequence"/>
</dbReference>
<dbReference type="InterPro" id="IPR048279">
    <property type="entry name" value="MdtK-like"/>
</dbReference>
<feature type="transmembrane region" description="Helical" evidence="13">
    <location>
        <begin position="240"/>
        <end position="261"/>
    </location>
</feature>
<feature type="transmembrane region" description="Helical" evidence="13">
    <location>
        <begin position="138"/>
        <end position="155"/>
    </location>
</feature>
<dbReference type="InterPro" id="IPR002528">
    <property type="entry name" value="MATE_fam"/>
</dbReference>
<dbReference type="NCBIfam" id="TIGR00797">
    <property type="entry name" value="matE"/>
    <property type="match status" value="1"/>
</dbReference>
<dbReference type="AlphaFoldDB" id="A7B721"/>
<keyword evidence="10" id="KW-0406">Ion transport</keyword>
<comment type="caution">
    <text evidence="14">The sequence shown here is derived from an EMBL/GenBank/DDBJ whole genome shotgun (WGS) entry which is preliminary data.</text>
</comment>
<dbReference type="GO" id="GO:0042910">
    <property type="term" value="F:xenobiotic transmembrane transporter activity"/>
    <property type="evidence" value="ECO:0007669"/>
    <property type="project" value="InterPro"/>
</dbReference>
<feature type="transmembrane region" description="Helical" evidence="13">
    <location>
        <begin position="323"/>
        <end position="346"/>
    </location>
</feature>
<feature type="transmembrane region" description="Helical" evidence="13">
    <location>
        <begin position="43"/>
        <end position="59"/>
    </location>
</feature>
<organism evidence="14 15">
    <name type="scientific">Mediterraneibacter gnavus (strain ATCC 29149 / DSM 114966 / JCM 6515 / VPI C7-9)</name>
    <name type="common">Ruminococcus gnavus</name>
    <dbReference type="NCBI Taxonomy" id="411470"/>
    <lineage>
        <taxon>Bacteria</taxon>
        <taxon>Bacillati</taxon>
        <taxon>Bacillota</taxon>
        <taxon>Clostridia</taxon>
        <taxon>Lachnospirales</taxon>
        <taxon>Lachnospiraceae</taxon>
        <taxon>Mediterraneibacter</taxon>
    </lineage>
</organism>
<comment type="function">
    <text evidence="1">Multidrug efflux pump.</text>
</comment>
<keyword evidence="11 13" id="KW-0472">Membrane</keyword>
<dbReference type="EMBL" id="AAYG02000031">
    <property type="protein sequence ID" value="EDN76283.1"/>
    <property type="molecule type" value="Genomic_DNA"/>
</dbReference>
<evidence type="ECO:0000256" key="4">
    <source>
        <dbReference type="ARBA" id="ARBA00020268"/>
    </source>
</evidence>
<evidence type="ECO:0000313" key="14">
    <source>
        <dbReference type="EMBL" id="EDN76283.1"/>
    </source>
</evidence>
<feature type="transmembrane region" description="Helical" evidence="13">
    <location>
        <begin position="419"/>
        <end position="440"/>
    </location>
</feature>